<accession>A0A084QBF7</accession>
<dbReference type="OrthoDB" id="4188844at2759"/>
<sequence>MAERPRGTNGAVSRARPSAAPVRRNLFQSQLTRRPTPSSSNSAETVRLEGETSRESTDIVPRDHNGNHILEFPPTLALLDDGDEPPPDEHQELERERQRLAEAVRHHQVNHSAASDRSEEVLESLRASMRAKVAALAEDNWMFEPGAQNRYH</sequence>
<protein>
    <submittedName>
        <fullName evidence="2">Uncharacterized protein</fullName>
    </submittedName>
</protein>
<reference evidence="2 3" key="1">
    <citation type="journal article" date="2014" name="BMC Genomics">
        <title>Comparative genome sequencing reveals chemotype-specific gene clusters in the toxigenic black mold Stachybotrys.</title>
        <authorList>
            <person name="Semeiks J."/>
            <person name="Borek D."/>
            <person name="Otwinowski Z."/>
            <person name="Grishin N.V."/>
        </authorList>
    </citation>
    <scope>NUCLEOTIDE SEQUENCE [LARGE SCALE GENOMIC DNA]</scope>
    <source>
        <strain evidence="2 3">IBT 40285</strain>
    </source>
</reference>
<evidence type="ECO:0000313" key="3">
    <source>
        <dbReference type="Proteomes" id="UP000028524"/>
    </source>
</evidence>
<evidence type="ECO:0000256" key="1">
    <source>
        <dbReference type="SAM" id="MobiDB-lite"/>
    </source>
</evidence>
<feature type="compositionally biased region" description="Basic and acidic residues" evidence="1">
    <location>
        <begin position="46"/>
        <end position="66"/>
    </location>
</feature>
<organism evidence="2 3">
    <name type="scientific">Stachybotrys chlorohalonatus (strain IBT 40285)</name>
    <dbReference type="NCBI Taxonomy" id="1283841"/>
    <lineage>
        <taxon>Eukaryota</taxon>
        <taxon>Fungi</taxon>
        <taxon>Dikarya</taxon>
        <taxon>Ascomycota</taxon>
        <taxon>Pezizomycotina</taxon>
        <taxon>Sordariomycetes</taxon>
        <taxon>Hypocreomycetidae</taxon>
        <taxon>Hypocreales</taxon>
        <taxon>Stachybotryaceae</taxon>
        <taxon>Stachybotrys</taxon>
    </lineage>
</organism>
<feature type="compositionally biased region" description="Polar residues" evidence="1">
    <location>
        <begin position="26"/>
        <end position="44"/>
    </location>
</feature>
<dbReference type="AlphaFoldDB" id="A0A084QBF7"/>
<proteinExistence type="predicted"/>
<feature type="region of interest" description="Disordered" evidence="1">
    <location>
        <begin position="1"/>
        <end position="70"/>
    </location>
</feature>
<dbReference type="InParanoid" id="A0A084QBF7"/>
<keyword evidence="3" id="KW-1185">Reference proteome</keyword>
<dbReference type="OMA" id="MFEPEKD"/>
<feature type="compositionally biased region" description="Low complexity" evidence="1">
    <location>
        <begin position="11"/>
        <end position="24"/>
    </location>
</feature>
<dbReference type="Proteomes" id="UP000028524">
    <property type="component" value="Unassembled WGS sequence"/>
</dbReference>
<gene>
    <name evidence="2" type="ORF">S40285_10319</name>
</gene>
<dbReference type="HOGENOM" id="CLU_076636_1_0_1"/>
<dbReference type="EMBL" id="KL660862">
    <property type="protein sequence ID" value="KFA61292.1"/>
    <property type="molecule type" value="Genomic_DNA"/>
</dbReference>
<name>A0A084QBF7_STAC4</name>
<evidence type="ECO:0000313" key="2">
    <source>
        <dbReference type="EMBL" id="KFA61292.1"/>
    </source>
</evidence>